<evidence type="ECO:0000256" key="5">
    <source>
        <dbReference type="ARBA" id="ARBA00023134"/>
    </source>
</evidence>
<dbReference type="Gene3D" id="3.40.50.300">
    <property type="entry name" value="P-loop containing nucleotide triphosphate hydrolases"/>
    <property type="match status" value="1"/>
</dbReference>
<dbReference type="InterPro" id="IPR037684">
    <property type="entry name" value="GBP_C"/>
</dbReference>
<dbReference type="InterPro" id="IPR027417">
    <property type="entry name" value="P-loop_NTPase"/>
</dbReference>
<dbReference type="InterPro" id="IPR036543">
    <property type="entry name" value="Guanylate-bd_C_sf"/>
</dbReference>
<dbReference type="CDD" id="cd16269">
    <property type="entry name" value="GBP_C"/>
    <property type="match status" value="1"/>
</dbReference>
<evidence type="ECO:0000256" key="6">
    <source>
        <dbReference type="PROSITE-ProRule" id="PRU01052"/>
    </source>
</evidence>
<dbReference type="PANTHER" id="PTHR10751">
    <property type="entry name" value="GUANYLATE BINDING PROTEIN"/>
    <property type="match status" value="1"/>
</dbReference>
<reference evidence="9 10" key="1">
    <citation type="submission" date="2021-06" db="EMBL/GenBank/DDBJ databases">
        <title>Chromosome-level genome assembly of the red-tail catfish (Hemibagrus wyckioides).</title>
        <authorList>
            <person name="Shao F."/>
        </authorList>
    </citation>
    <scope>NUCLEOTIDE SEQUENCE [LARGE SCALE GENOMIC DNA]</scope>
    <source>
        <strain evidence="9">EC202008001</strain>
        <tissue evidence="9">Blood</tissue>
    </source>
</reference>
<comment type="similarity">
    <text evidence="6">Belongs to the TRAFAC class dynamin-like GTPase superfamily. GB1/RHD3 GTPase family.</text>
</comment>
<evidence type="ECO:0000256" key="4">
    <source>
        <dbReference type="ARBA" id="ARBA00022859"/>
    </source>
</evidence>
<dbReference type="GO" id="GO:0003924">
    <property type="term" value="F:GTPase activity"/>
    <property type="evidence" value="ECO:0007669"/>
    <property type="project" value="InterPro"/>
</dbReference>
<proteinExistence type="inferred from homology"/>
<evidence type="ECO:0000259" key="8">
    <source>
        <dbReference type="PROSITE" id="PS51715"/>
    </source>
</evidence>
<dbReference type="SUPFAM" id="SSF48340">
    <property type="entry name" value="Interferon-induced guanylate-binding protein 1 (GBP1), C-terminal domain"/>
    <property type="match status" value="2"/>
</dbReference>
<accession>A0A9D3NDY3</accession>
<dbReference type="InterPro" id="IPR015894">
    <property type="entry name" value="Guanylate-bd_N"/>
</dbReference>
<dbReference type="SUPFAM" id="SSF52540">
    <property type="entry name" value="P-loop containing nucleoside triphosphate hydrolases"/>
    <property type="match status" value="1"/>
</dbReference>
<keyword evidence="3" id="KW-0378">Hydrolase</keyword>
<dbReference type="OrthoDB" id="2135133at2759"/>
<comment type="caution">
    <text evidence="9">The sequence shown here is derived from an EMBL/GenBank/DDBJ whole genome shotgun (WGS) entry which is preliminary data.</text>
</comment>
<dbReference type="Pfam" id="PF02263">
    <property type="entry name" value="GBP"/>
    <property type="match status" value="1"/>
</dbReference>
<dbReference type="InterPro" id="IPR030386">
    <property type="entry name" value="G_GB1_RHD3_dom"/>
</dbReference>
<dbReference type="InterPro" id="IPR003191">
    <property type="entry name" value="Guanylate-bd/ATL_C"/>
</dbReference>
<name>A0A9D3NDY3_9TELE</name>
<keyword evidence="1" id="KW-0399">Innate immunity</keyword>
<evidence type="ECO:0000313" key="9">
    <source>
        <dbReference type="EMBL" id="KAG7319724.1"/>
    </source>
</evidence>
<evidence type="ECO:0000256" key="3">
    <source>
        <dbReference type="ARBA" id="ARBA00022801"/>
    </source>
</evidence>
<keyword evidence="10" id="KW-1185">Reference proteome</keyword>
<protein>
    <recommendedName>
        <fullName evidence="8">GB1/RHD3-type G domain-containing protein</fullName>
    </recommendedName>
</protein>
<dbReference type="FunFam" id="1.20.1000.10:FF:000001">
    <property type="entry name" value="Guanylate binding protein 1"/>
    <property type="match status" value="1"/>
</dbReference>
<keyword evidence="4" id="KW-0391">Immunity</keyword>
<sequence>METERLMQEEKESHQQRLQQLEKKYEEEKHQQQQELDQALESKVTEHKKLIQKGFDENAQLMSLEIEQLKKEKDNLSHSFFKDYVVPEAEIIMCIPMPGPICLVENVNGSLHVSDAAIEYLSRNNQPVVVVSVVGLYRTGKSYLMNRLAGKQTGFALGSTIESKTKGIWMWCVPHPSRTGHTLVLLDTEGLGDVDKGDSKNDAWIFCLAVLLSSTLVYNSRGTIDNTAVEKLHYVTELAEQIKIKSPASKAAEAEEEEEDTQFVQFFPNFIWTVRDFSLQLVLENKGQVTEDEYLDFALQLKKGLSKKDTNYNLPRQCIRNYFPTRKCFVFPFPASQEKMVMIESLDESEIFPKFLDVTQHFCDYVFAESREKTVKGGYKVTGRMFGHLVQTYVQTISSGKVPCLENAVVAMAMIENEAAVQEGFKLYESEMEQVKRTFPVSFNEISAEHQRISNMACSEFMKRSFKDEKGEYFKKLMEEIDKHYAELTVQNMEASEEKCHQILTDLYEEVNVCVRQGEYAKPGGYELYCRHRDKIIVEYHSKPNKGNQAEALLESFLKGKSAEANLILQTDEQLTESDKQIRKEKEQASLLEQQFKVEKEKQMEMEKLIQEEKVNHQQRVQQMEKKFEEEKNQQQEEMRRAVECKLAEQKELIQKGFDEKARLLGQEIEQLKKEKEKEKESGGVFKDYVMPLIDTAKDVFSTVLQYKLMRKSLKMPF</sequence>
<feature type="coiled-coil region" evidence="7">
    <location>
        <begin position="575"/>
        <end position="682"/>
    </location>
</feature>
<keyword evidence="5" id="KW-0342">GTP-binding</keyword>
<keyword evidence="2" id="KW-0547">Nucleotide-binding</keyword>
<evidence type="ECO:0000256" key="1">
    <source>
        <dbReference type="ARBA" id="ARBA00022588"/>
    </source>
</evidence>
<dbReference type="PROSITE" id="PS51715">
    <property type="entry name" value="G_GB1_RHD3"/>
    <property type="match status" value="1"/>
</dbReference>
<organism evidence="9 10">
    <name type="scientific">Hemibagrus wyckioides</name>
    <dbReference type="NCBI Taxonomy" id="337641"/>
    <lineage>
        <taxon>Eukaryota</taxon>
        <taxon>Metazoa</taxon>
        <taxon>Chordata</taxon>
        <taxon>Craniata</taxon>
        <taxon>Vertebrata</taxon>
        <taxon>Euteleostomi</taxon>
        <taxon>Actinopterygii</taxon>
        <taxon>Neopterygii</taxon>
        <taxon>Teleostei</taxon>
        <taxon>Ostariophysi</taxon>
        <taxon>Siluriformes</taxon>
        <taxon>Bagridae</taxon>
        <taxon>Hemibagrus</taxon>
    </lineage>
</organism>
<dbReference type="EMBL" id="JAHKSW010000020">
    <property type="protein sequence ID" value="KAG7319724.1"/>
    <property type="molecule type" value="Genomic_DNA"/>
</dbReference>
<dbReference type="Proteomes" id="UP000824219">
    <property type="component" value="Linkage Group LG20"/>
</dbReference>
<evidence type="ECO:0000256" key="7">
    <source>
        <dbReference type="SAM" id="Coils"/>
    </source>
</evidence>
<gene>
    <name evidence="9" type="ORF">KOW79_016867</name>
</gene>
<feature type="coiled-coil region" evidence="7">
    <location>
        <begin position="4"/>
        <end position="79"/>
    </location>
</feature>
<evidence type="ECO:0000313" key="10">
    <source>
        <dbReference type="Proteomes" id="UP000824219"/>
    </source>
</evidence>
<dbReference type="FunFam" id="3.40.50.300:FF:002830">
    <property type="entry name" value="Guanylate-binding protein 2"/>
    <property type="match status" value="1"/>
</dbReference>
<feature type="domain" description="GB1/RHD3-type G" evidence="8">
    <location>
        <begin position="125"/>
        <end position="371"/>
    </location>
</feature>
<dbReference type="AlphaFoldDB" id="A0A9D3NDY3"/>
<dbReference type="Pfam" id="PF02841">
    <property type="entry name" value="GBP_C"/>
    <property type="match status" value="1"/>
</dbReference>
<dbReference type="GO" id="GO:0045087">
    <property type="term" value="P:innate immune response"/>
    <property type="evidence" value="ECO:0007669"/>
    <property type="project" value="UniProtKB-KW"/>
</dbReference>
<dbReference type="GO" id="GO:0005525">
    <property type="term" value="F:GTP binding"/>
    <property type="evidence" value="ECO:0007669"/>
    <property type="project" value="UniProtKB-KW"/>
</dbReference>
<dbReference type="CDD" id="cd01851">
    <property type="entry name" value="GBP"/>
    <property type="match status" value="1"/>
</dbReference>
<evidence type="ECO:0000256" key="2">
    <source>
        <dbReference type="ARBA" id="ARBA00022741"/>
    </source>
</evidence>
<dbReference type="Gene3D" id="1.20.1000.10">
    <property type="entry name" value="Guanylate-binding protein, C-terminal domain"/>
    <property type="match status" value="2"/>
</dbReference>
<keyword evidence="7" id="KW-0175">Coiled coil</keyword>